<keyword evidence="6 9" id="KW-0482">Metalloprotease</keyword>
<evidence type="ECO:0000256" key="1">
    <source>
        <dbReference type="ARBA" id="ARBA00006040"/>
    </source>
</evidence>
<evidence type="ECO:0000313" key="12">
    <source>
        <dbReference type="EMBL" id="GIY22845.1"/>
    </source>
</evidence>
<organism evidence="12 13">
    <name type="scientific">Caerostris darwini</name>
    <dbReference type="NCBI Taxonomy" id="1538125"/>
    <lineage>
        <taxon>Eukaryota</taxon>
        <taxon>Metazoa</taxon>
        <taxon>Ecdysozoa</taxon>
        <taxon>Arthropoda</taxon>
        <taxon>Chelicerata</taxon>
        <taxon>Arachnida</taxon>
        <taxon>Araneae</taxon>
        <taxon>Araneomorphae</taxon>
        <taxon>Entelegynae</taxon>
        <taxon>Araneoidea</taxon>
        <taxon>Araneidae</taxon>
        <taxon>Caerostris</taxon>
    </lineage>
</organism>
<keyword evidence="4 9" id="KW-0378">Hydrolase</keyword>
<evidence type="ECO:0000256" key="5">
    <source>
        <dbReference type="ARBA" id="ARBA00022833"/>
    </source>
</evidence>
<dbReference type="InterPro" id="IPR034005">
    <property type="entry name" value="M3A_DCP"/>
</dbReference>
<evidence type="ECO:0000256" key="9">
    <source>
        <dbReference type="RuleBase" id="RU003435"/>
    </source>
</evidence>
<dbReference type="Gene3D" id="1.10.1370.10">
    <property type="entry name" value="Neurolysin, domain 3"/>
    <property type="match status" value="1"/>
</dbReference>
<dbReference type="GO" id="GO:0046872">
    <property type="term" value="F:metal ion binding"/>
    <property type="evidence" value="ECO:0007669"/>
    <property type="project" value="UniProtKB-UniRule"/>
</dbReference>
<evidence type="ECO:0000256" key="8">
    <source>
        <dbReference type="ARBA" id="ARBA00026100"/>
    </source>
</evidence>
<dbReference type="EC" id="3.4.24.70" evidence="8"/>
<protein>
    <recommendedName>
        <fullName evidence="8">oligopeptidase A</fullName>
        <ecNumber evidence="8">3.4.24.70</ecNumber>
    </recommendedName>
</protein>
<comment type="caution">
    <text evidence="12">The sequence shown here is derived from an EMBL/GenBank/DDBJ whole genome shotgun (WGS) entry which is preliminary data.</text>
</comment>
<evidence type="ECO:0000259" key="10">
    <source>
        <dbReference type="Pfam" id="PF01432"/>
    </source>
</evidence>
<keyword evidence="2 9" id="KW-0645">Protease</keyword>
<dbReference type="Pfam" id="PF19310">
    <property type="entry name" value="TOP_N"/>
    <property type="match status" value="1"/>
</dbReference>
<dbReference type="Gene3D" id="3.40.390.10">
    <property type="entry name" value="Collagenase (Catalytic Domain)"/>
    <property type="match status" value="1"/>
</dbReference>
<keyword evidence="5 9" id="KW-0862">Zinc</keyword>
<dbReference type="Pfam" id="PF01432">
    <property type="entry name" value="Peptidase_M3"/>
    <property type="match status" value="1"/>
</dbReference>
<evidence type="ECO:0000256" key="4">
    <source>
        <dbReference type="ARBA" id="ARBA00022801"/>
    </source>
</evidence>
<dbReference type="CDD" id="cd06456">
    <property type="entry name" value="M3A_DCP"/>
    <property type="match status" value="1"/>
</dbReference>
<dbReference type="EMBL" id="BPLQ01006486">
    <property type="protein sequence ID" value="GIY22845.1"/>
    <property type="molecule type" value="Genomic_DNA"/>
</dbReference>
<gene>
    <name evidence="12" type="primary">CYOP</name>
    <name evidence="12" type="ORF">CDAR_621191</name>
</gene>
<evidence type="ECO:0000313" key="13">
    <source>
        <dbReference type="Proteomes" id="UP001054837"/>
    </source>
</evidence>
<dbReference type="InterPro" id="IPR045666">
    <property type="entry name" value="OpdA_N"/>
</dbReference>
<dbReference type="AlphaFoldDB" id="A0AAV4RM92"/>
<dbReference type="Proteomes" id="UP001054837">
    <property type="component" value="Unassembled WGS sequence"/>
</dbReference>
<evidence type="ECO:0000259" key="11">
    <source>
        <dbReference type="Pfam" id="PF19310"/>
    </source>
</evidence>
<comment type="similarity">
    <text evidence="1 9">Belongs to the peptidase M3 family.</text>
</comment>
<accession>A0AAV4RM92</accession>
<evidence type="ECO:0000256" key="2">
    <source>
        <dbReference type="ARBA" id="ARBA00022670"/>
    </source>
</evidence>
<name>A0AAV4RM92_9ARAC</name>
<dbReference type="InterPro" id="IPR024079">
    <property type="entry name" value="MetalloPept_cat_dom_sf"/>
</dbReference>
<dbReference type="PANTHER" id="PTHR11804">
    <property type="entry name" value="PROTEASE M3 THIMET OLIGOPEPTIDASE-RELATED"/>
    <property type="match status" value="1"/>
</dbReference>
<dbReference type="GO" id="GO:0006508">
    <property type="term" value="P:proteolysis"/>
    <property type="evidence" value="ECO:0007669"/>
    <property type="project" value="UniProtKB-KW"/>
</dbReference>
<comment type="catalytic activity">
    <reaction evidence="7">
        <text>Hydrolysis of oligopeptides, with broad specificity. Gly or Ala commonly occur as P1 or P1' residues, but more distant residues are also important, as is shown by the fact that Z-Gly-Pro-Gly-|-Gly-Pro-Ala is cleaved, but not Z-(Gly)(5).</text>
        <dbReference type="EC" id="3.4.24.70"/>
    </reaction>
</comment>
<feature type="domain" description="Peptidase M3A/M3B catalytic" evidence="10">
    <location>
        <begin position="260"/>
        <end position="711"/>
    </location>
</feature>
<dbReference type="PANTHER" id="PTHR11804:SF83">
    <property type="entry name" value="LD37516P"/>
    <property type="match status" value="1"/>
</dbReference>
<evidence type="ECO:0000256" key="6">
    <source>
        <dbReference type="ARBA" id="ARBA00023049"/>
    </source>
</evidence>
<dbReference type="GO" id="GO:0004222">
    <property type="term" value="F:metalloendopeptidase activity"/>
    <property type="evidence" value="ECO:0007669"/>
    <property type="project" value="UniProtKB-EC"/>
</dbReference>
<feature type="domain" description="Oligopeptidase A N-terminal" evidence="11">
    <location>
        <begin position="70"/>
        <end position="186"/>
    </location>
</feature>
<evidence type="ECO:0000256" key="3">
    <source>
        <dbReference type="ARBA" id="ARBA00022723"/>
    </source>
</evidence>
<dbReference type="InterPro" id="IPR045090">
    <property type="entry name" value="Pept_M3A_M3B"/>
</dbReference>
<proteinExistence type="inferred from homology"/>
<sequence length="727" mass="84211">MLLLSRKIFSLRVLNHKICGKRNKYIVLLPEIPPDTAENNPLLRNSSIPPFSELTTEKCVNAIGKLVIEYESGIHHMDQKLYDSEIERNIQNIILPLDRLSGPLDFAWGAFKILYTVRRNDSIADAYIRLHPRIIKAKREKFLSTSIYQAFKELKENEKQFTEPVQRIINKHLLESRLSGMDLSDKAYRHFQSIMRKLDTHRQNYKGKLMEVTSKFSQDLEFSDVKNFPRDLLKLVALDPSNASKGPWRLTLDPHAYEQFLKYCDNRLSRWNVYYANNVRASSTSGQDLNNSIEIEEIRHQRSELARVLGYKSFAEMSMSTKMAGSIENVLEMLTTLHIKSQDSTFKEIRELQDFANKNGFHDSLQLWDIPYYQRLHKEELFNIDDDVVRQYFPLQAVLEGVFNLCQNLFNITIKECDEKIEAWHADVKFYKIFDASGKEIASFYLDPYSRSEEKLSGSLMEIGRNRSDVIGSDPLAYLIFNFHPPAFGKPSLLSFDDLKLFMKRFGHLLQHSLTTIPYNEVAGLTNLEWDVVNVCPFVMSYFLKHYNTLASFSKHVDSGKTISSELHEQLIKRDMYMNGLKLTQELYLCALDLEMYSGKDFWLNVTKKVWAEYMPFAYEKDTAQPCSFPEIFSDNYPAAYFSNLWAEMIAADVFSAFEEAGLDDDENLQIMGHRFRDTFLSLGGGCHPGEIFRQFRGRDPSTDALLVNLGLSTKHHSQFKVNTQSV</sequence>
<evidence type="ECO:0000256" key="7">
    <source>
        <dbReference type="ARBA" id="ARBA00024603"/>
    </source>
</evidence>
<dbReference type="InterPro" id="IPR001567">
    <property type="entry name" value="Pept_M3A_M3B_dom"/>
</dbReference>
<comment type="cofactor">
    <cofactor evidence="9">
        <name>Zn(2+)</name>
        <dbReference type="ChEBI" id="CHEBI:29105"/>
    </cofactor>
    <text evidence="9">Binds 1 zinc ion.</text>
</comment>
<dbReference type="SUPFAM" id="SSF55486">
    <property type="entry name" value="Metalloproteases ('zincins'), catalytic domain"/>
    <property type="match status" value="1"/>
</dbReference>
<reference evidence="12 13" key="1">
    <citation type="submission" date="2021-06" db="EMBL/GenBank/DDBJ databases">
        <title>Caerostris darwini draft genome.</title>
        <authorList>
            <person name="Kono N."/>
            <person name="Arakawa K."/>
        </authorList>
    </citation>
    <scope>NUCLEOTIDE SEQUENCE [LARGE SCALE GENOMIC DNA]</scope>
</reference>
<keyword evidence="3 9" id="KW-0479">Metal-binding</keyword>
<keyword evidence="13" id="KW-1185">Reference proteome</keyword>
<dbReference type="InterPro" id="IPR024077">
    <property type="entry name" value="Neurolysin/TOP_dom2"/>
</dbReference>